<dbReference type="InterPro" id="IPR012437">
    <property type="entry name" value="DUF1638"/>
</dbReference>
<dbReference type="Proteomes" id="UP001081283">
    <property type="component" value="Unassembled WGS sequence"/>
</dbReference>
<dbReference type="EMBL" id="JAOVZQ010000001">
    <property type="protein sequence ID" value="MCY0095918.1"/>
    <property type="molecule type" value="Genomic_DNA"/>
</dbReference>
<dbReference type="Pfam" id="PF07796">
    <property type="entry name" value="DUF1638"/>
    <property type="match status" value="1"/>
</dbReference>
<proteinExistence type="predicted"/>
<protein>
    <submittedName>
        <fullName evidence="2">DUF1638 domain-containing protein</fullName>
    </submittedName>
</protein>
<reference evidence="2" key="1">
    <citation type="submission" date="2022-10" db="EMBL/GenBank/DDBJ databases">
        <title>Hoeflea sp. J2-29, isolated from marine algae.</title>
        <authorList>
            <person name="Kristyanto S."/>
            <person name="Kim J.M."/>
            <person name="Jeon C.O."/>
        </authorList>
    </citation>
    <scope>NUCLEOTIDE SEQUENCE</scope>
    <source>
        <strain evidence="2">J2-29</strain>
    </source>
</reference>
<evidence type="ECO:0000313" key="3">
    <source>
        <dbReference type="Proteomes" id="UP001081283"/>
    </source>
</evidence>
<gene>
    <name evidence="2" type="ORF">OEG82_18115</name>
</gene>
<accession>A0ABT3YJ40</accession>
<sequence length="208" mass="23383">MAEQSNPASQGEIGPEKVRVIACGMLAREILAVNQQLGHDHVDLKCIDANYHHYPDRIAPAVDRAIRAARDEGYEHIFIGYADCGTGGELDKVCAAHGVERIAGPHCFSFYMGNQAFEAEGDDLMMTFFITDFLARHFDAFLIRPLGLDRFPELRDTYFGHYQRALYLAQTDDPELEAKARAAAERLGLRYERRWTGYGELTDALTPL</sequence>
<organism evidence="2 3">
    <name type="scientific">Hoeflea ulvae</name>
    <dbReference type="NCBI Taxonomy" id="2983764"/>
    <lineage>
        <taxon>Bacteria</taxon>
        <taxon>Pseudomonadati</taxon>
        <taxon>Pseudomonadota</taxon>
        <taxon>Alphaproteobacteria</taxon>
        <taxon>Hyphomicrobiales</taxon>
        <taxon>Rhizobiaceae</taxon>
        <taxon>Hoeflea</taxon>
    </lineage>
</organism>
<evidence type="ECO:0000313" key="2">
    <source>
        <dbReference type="EMBL" id="MCY0095918.1"/>
    </source>
</evidence>
<comment type="caution">
    <text evidence="2">The sequence shown here is derived from an EMBL/GenBank/DDBJ whole genome shotgun (WGS) entry which is preliminary data.</text>
</comment>
<name>A0ABT3YJ40_9HYPH</name>
<keyword evidence="3" id="KW-1185">Reference proteome</keyword>
<feature type="domain" description="DUF1638" evidence="1">
    <location>
        <begin position="46"/>
        <end position="204"/>
    </location>
</feature>
<dbReference type="RefSeq" id="WP_267614995.1">
    <property type="nucleotide sequence ID" value="NZ_JAOVZQ010000001.1"/>
</dbReference>
<evidence type="ECO:0000259" key="1">
    <source>
        <dbReference type="Pfam" id="PF07796"/>
    </source>
</evidence>